<dbReference type="Proteomes" id="UP000321497">
    <property type="component" value="Unassembled WGS sequence"/>
</dbReference>
<name>A0A5C6Z2X9_9FLAO</name>
<dbReference type="InterPro" id="IPR029028">
    <property type="entry name" value="Alpha/beta_knot_MTases"/>
</dbReference>
<dbReference type="InterPro" id="IPR029026">
    <property type="entry name" value="tRNA_m1G_MTases_N"/>
</dbReference>
<sequence length="181" mass="20141">MKNRKLKNSELDRINPEEYKASEKTPLIIILDNIRSLNNIGSVFRTADAFLVKKIYLCGITAKPPHKDIQKTALGATDSVDWEYAENVTELVSKLQSEGVFVASIEQAELAVNLNDFSVQKEMTYAVIFGNEVKGVQQKIVTASDAVIEIPQFGTKHSLNISVSVGVVVWDLFVKLQKSEK</sequence>
<evidence type="ECO:0000259" key="3">
    <source>
        <dbReference type="Pfam" id="PF00588"/>
    </source>
</evidence>
<keyword evidence="5" id="KW-1185">Reference proteome</keyword>
<dbReference type="OrthoDB" id="9795352at2"/>
<evidence type="ECO:0000256" key="1">
    <source>
        <dbReference type="ARBA" id="ARBA00022603"/>
    </source>
</evidence>
<dbReference type="EMBL" id="VORT01000003">
    <property type="protein sequence ID" value="TXD73860.1"/>
    <property type="molecule type" value="Genomic_DNA"/>
</dbReference>
<dbReference type="GO" id="GO:0008173">
    <property type="term" value="F:RNA methyltransferase activity"/>
    <property type="evidence" value="ECO:0007669"/>
    <property type="project" value="InterPro"/>
</dbReference>
<dbReference type="Pfam" id="PF00588">
    <property type="entry name" value="SpoU_methylase"/>
    <property type="match status" value="1"/>
</dbReference>
<feature type="domain" description="tRNA/rRNA methyltransferase SpoU type" evidence="3">
    <location>
        <begin position="27"/>
        <end position="169"/>
    </location>
</feature>
<dbReference type="PANTHER" id="PTHR46429">
    <property type="entry name" value="23S RRNA (GUANOSINE-2'-O-)-METHYLTRANSFERASE RLMB"/>
    <property type="match status" value="1"/>
</dbReference>
<keyword evidence="1 4" id="KW-0489">Methyltransferase</keyword>
<comment type="caution">
    <text evidence="4">The sequence shown here is derived from an EMBL/GenBank/DDBJ whole genome shotgun (WGS) entry which is preliminary data.</text>
</comment>
<dbReference type="RefSeq" id="WP_111843511.1">
    <property type="nucleotide sequence ID" value="NZ_UEGI01000002.1"/>
</dbReference>
<evidence type="ECO:0000313" key="4">
    <source>
        <dbReference type="EMBL" id="TXD73860.1"/>
    </source>
</evidence>
<evidence type="ECO:0000313" key="5">
    <source>
        <dbReference type="Proteomes" id="UP000321497"/>
    </source>
</evidence>
<dbReference type="InterPro" id="IPR004441">
    <property type="entry name" value="rRNA_MeTrfase_TrmH"/>
</dbReference>
<dbReference type="GO" id="GO:0032259">
    <property type="term" value="P:methylation"/>
    <property type="evidence" value="ECO:0007669"/>
    <property type="project" value="UniProtKB-KW"/>
</dbReference>
<organism evidence="4 5">
    <name type="scientific">Aequorivita antarctica</name>
    <dbReference type="NCBI Taxonomy" id="153266"/>
    <lineage>
        <taxon>Bacteria</taxon>
        <taxon>Pseudomonadati</taxon>
        <taxon>Bacteroidota</taxon>
        <taxon>Flavobacteriia</taxon>
        <taxon>Flavobacteriales</taxon>
        <taxon>Flavobacteriaceae</taxon>
        <taxon>Aequorivita</taxon>
    </lineage>
</organism>
<dbReference type="SUPFAM" id="SSF75217">
    <property type="entry name" value="alpha/beta knot"/>
    <property type="match status" value="1"/>
</dbReference>
<proteinExistence type="predicted"/>
<protein>
    <submittedName>
        <fullName evidence="4">TrmH family RNA methyltransferase</fullName>
    </submittedName>
</protein>
<dbReference type="GO" id="GO:0006396">
    <property type="term" value="P:RNA processing"/>
    <property type="evidence" value="ECO:0007669"/>
    <property type="project" value="InterPro"/>
</dbReference>
<dbReference type="AlphaFoldDB" id="A0A5C6Z2X9"/>
<dbReference type="InterPro" id="IPR001537">
    <property type="entry name" value="SpoU_MeTrfase"/>
</dbReference>
<gene>
    <name evidence="4" type="ORF">ESU54_05170</name>
</gene>
<dbReference type="GO" id="GO:0003723">
    <property type="term" value="F:RNA binding"/>
    <property type="evidence" value="ECO:0007669"/>
    <property type="project" value="InterPro"/>
</dbReference>
<accession>A0A5C6Z2X9</accession>
<dbReference type="GO" id="GO:0005829">
    <property type="term" value="C:cytosol"/>
    <property type="evidence" value="ECO:0007669"/>
    <property type="project" value="TreeGrafter"/>
</dbReference>
<dbReference type="Gene3D" id="3.40.1280.10">
    <property type="match status" value="1"/>
</dbReference>
<dbReference type="PANTHER" id="PTHR46429:SF1">
    <property type="entry name" value="23S RRNA (GUANOSINE-2'-O-)-METHYLTRANSFERASE RLMB"/>
    <property type="match status" value="1"/>
</dbReference>
<keyword evidence="2 4" id="KW-0808">Transferase</keyword>
<reference evidence="4 5" key="1">
    <citation type="submission" date="2019-08" db="EMBL/GenBank/DDBJ databases">
        <title>Genome of Aequorivita antarctica SW49 (type strain).</title>
        <authorList>
            <person name="Bowman J.P."/>
        </authorList>
    </citation>
    <scope>NUCLEOTIDE SEQUENCE [LARGE SCALE GENOMIC DNA]</scope>
    <source>
        <strain evidence="4 5">SW49</strain>
    </source>
</reference>
<evidence type="ECO:0000256" key="2">
    <source>
        <dbReference type="ARBA" id="ARBA00022679"/>
    </source>
</evidence>